<evidence type="ECO:0000313" key="1">
    <source>
        <dbReference type="EMBL" id="RDE10641.1"/>
    </source>
</evidence>
<dbReference type="Proteomes" id="UP000253759">
    <property type="component" value="Unassembled WGS sequence"/>
</dbReference>
<dbReference type="PANTHER" id="PTHR39517">
    <property type="entry name" value="SLL0192 PROTEIN"/>
    <property type="match status" value="1"/>
</dbReference>
<dbReference type="InterPro" id="IPR019994">
    <property type="entry name" value="Lipid-A-disac_synthase-rel_put"/>
</dbReference>
<protein>
    <submittedName>
        <fullName evidence="1">Uncharacterized protein</fullName>
    </submittedName>
</protein>
<dbReference type="SUPFAM" id="SSF53756">
    <property type="entry name" value="UDP-Glycosyltransferase/glycogen phosphorylase"/>
    <property type="match status" value="1"/>
</dbReference>
<organism evidence="1 2">
    <name type="scientific">Pelagibacterium lacus</name>
    <dbReference type="NCBI Taxonomy" id="2282655"/>
    <lineage>
        <taxon>Bacteria</taxon>
        <taxon>Pseudomonadati</taxon>
        <taxon>Pseudomonadota</taxon>
        <taxon>Alphaproteobacteria</taxon>
        <taxon>Hyphomicrobiales</taxon>
        <taxon>Devosiaceae</taxon>
        <taxon>Pelagibacterium</taxon>
    </lineage>
</organism>
<dbReference type="EMBL" id="QQNH01000001">
    <property type="protein sequence ID" value="RDE10641.1"/>
    <property type="molecule type" value="Genomic_DNA"/>
</dbReference>
<dbReference type="PANTHER" id="PTHR39517:SF1">
    <property type="entry name" value="LIPID-A-DISACCHARIDE SYNTHASE"/>
    <property type="match status" value="1"/>
</dbReference>
<evidence type="ECO:0000313" key="2">
    <source>
        <dbReference type="Proteomes" id="UP000253759"/>
    </source>
</evidence>
<sequence length="377" mass="40087">MRAHTPRVLVISNGHGEDAIGAELIRRFPRDGRVEAYPVVGSGHAYRDLCPLVGPRSHIPSQGWRHARGSVRRDLGAMLKSVAPAVRFLRDSRDVYDKVVVIGDAVGLFLSWRAGLRVSIYLDVFKTGYAHAYPALERWVIGRTCDRVFCRDDILAKSLSKVGIDAHSHGNVMMDTIPYGDYAIDRGPPERAIIALLPGSRANTPANLSMQVAALEQVEGAGEAGIHVALATGIAPGDLAAATGLAWHPPEKTSSSDMGALVGKGLTLRLVAGAMGNVLQAADFVLAQAGTATQQALGLGKPVITYNDPANRPKRMADEQALMGESRMLVDPSAHAIADAVRLLLDDPGERARRGAIGRERLGGPGTLDAVLAELFG</sequence>
<dbReference type="Gene3D" id="3.40.50.2000">
    <property type="entry name" value="Glycogen Phosphorylase B"/>
    <property type="match status" value="1"/>
</dbReference>
<dbReference type="AlphaFoldDB" id="A0A369WER3"/>
<gene>
    <name evidence="1" type="ORF">DVH29_01450</name>
</gene>
<accession>A0A369WER3</accession>
<name>A0A369WER3_9HYPH</name>
<comment type="caution">
    <text evidence="1">The sequence shown here is derived from an EMBL/GenBank/DDBJ whole genome shotgun (WGS) entry which is preliminary data.</text>
</comment>
<keyword evidence="2" id="KW-1185">Reference proteome</keyword>
<dbReference type="OrthoDB" id="29253at2"/>
<dbReference type="RefSeq" id="WP_114644358.1">
    <property type="nucleotide sequence ID" value="NZ_QQNH01000001.1"/>
</dbReference>
<reference evidence="2" key="1">
    <citation type="submission" date="2018-07" db="EMBL/GenBank/DDBJ databases">
        <authorList>
            <person name="Liu B.-T."/>
            <person name="Du Z."/>
        </authorList>
    </citation>
    <scope>NUCLEOTIDE SEQUENCE [LARGE SCALE GENOMIC DNA]</scope>
    <source>
        <strain evidence="2">XYN52</strain>
    </source>
</reference>
<proteinExistence type="predicted"/>